<evidence type="ECO:0000313" key="3">
    <source>
        <dbReference type="Proteomes" id="UP000239814"/>
    </source>
</evidence>
<evidence type="ECO:0000256" key="1">
    <source>
        <dbReference type="SAM" id="MobiDB-lite"/>
    </source>
</evidence>
<keyword evidence="3" id="KW-1185">Reference proteome</keyword>
<reference evidence="2 3" key="1">
    <citation type="submission" date="2018-03" db="EMBL/GenBank/DDBJ databases">
        <title>Characteristics and genome of n-alkane degrading marine bacteria Gordonia iterans isolated from crude oil contaminated in Tae-an, South Korea.</title>
        <authorList>
            <person name="Lee S.-S."/>
            <person name="Kim H."/>
        </authorList>
    </citation>
    <scope>NUCLEOTIDE SEQUENCE [LARGE SCALE GENOMIC DNA]</scope>
    <source>
        <strain evidence="2 3">Co17</strain>
    </source>
</reference>
<feature type="compositionally biased region" description="Gly residues" evidence="1">
    <location>
        <begin position="30"/>
        <end position="40"/>
    </location>
</feature>
<name>A0A2S0KJL8_9ACTN</name>
<organism evidence="2 3">
    <name type="scientific">Gordonia iterans</name>
    <dbReference type="NCBI Taxonomy" id="1004901"/>
    <lineage>
        <taxon>Bacteria</taxon>
        <taxon>Bacillati</taxon>
        <taxon>Actinomycetota</taxon>
        <taxon>Actinomycetes</taxon>
        <taxon>Mycobacteriales</taxon>
        <taxon>Gordoniaceae</taxon>
        <taxon>Gordonia</taxon>
    </lineage>
</organism>
<gene>
    <name evidence="2" type="ORF">C6V83_18015</name>
</gene>
<protein>
    <submittedName>
        <fullName evidence="2">Uncharacterized protein</fullName>
    </submittedName>
</protein>
<feature type="region of interest" description="Disordered" evidence="1">
    <location>
        <begin position="1"/>
        <end position="40"/>
    </location>
</feature>
<proteinExistence type="predicted"/>
<sequence length="91" mass="8692">MQAQLQVSGGKAGSKGSNGSSGSNGVSYGSNGGNGGSGQNGGNGTACVFGGVSSCDGTEISNGKTSFGVTTFDHGLGLPNNDGGVALYLQW</sequence>
<evidence type="ECO:0000313" key="2">
    <source>
        <dbReference type="EMBL" id="AVM01874.1"/>
    </source>
</evidence>
<dbReference type="EMBL" id="CP027433">
    <property type="protein sequence ID" value="AVM01874.1"/>
    <property type="molecule type" value="Genomic_DNA"/>
</dbReference>
<dbReference type="AlphaFoldDB" id="A0A2S0KJL8"/>
<dbReference type="KEGG" id="git:C6V83_18015"/>
<dbReference type="Proteomes" id="UP000239814">
    <property type="component" value="Chromosome"/>
</dbReference>
<feature type="compositionally biased region" description="Low complexity" evidence="1">
    <location>
        <begin position="14"/>
        <end position="29"/>
    </location>
</feature>
<accession>A0A2S0KJL8</accession>